<organism evidence="2 3">
    <name type="scientific">Coleophoma crateriformis</name>
    <dbReference type="NCBI Taxonomy" id="565419"/>
    <lineage>
        <taxon>Eukaryota</taxon>
        <taxon>Fungi</taxon>
        <taxon>Dikarya</taxon>
        <taxon>Ascomycota</taxon>
        <taxon>Pezizomycotina</taxon>
        <taxon>Leotiomycetes</taxon>
        <taxon>Helotiales</taxon>
        <taxon>Dermateaceae</taxon>
        <taxon>Coleophoma</taxon>
    </lineage>
</organism>
<dbReference type="PANTHER" id="PTHR33112:SF16">
    <property type="entry name" value="HETEROKARYON INCOMPATIBILITY DOMAIN-CONTAINING PROTEIN"/>
    <property type="match status" value="1"/>
</dbReference>
<gene>
    <name evidence="2" type="ORF">BP5796_03570</name>
</gene>
<accession>A0A3D8SNK8</accession>
<reference evidence="2 3" key="1">
    <citation type="journal article" date="2018" name="IMA Fungus">
        <title>IMA Genome-F 9: Draft genome sequence of Annulohypoxylon stygium, Aspergillus mulundensis, Berkeleyomyces basicola (syn. Thielaviopsis basicola), Ceratocystis smalleyi, two Cercospora beticola strains, Coleophoma cylindrospora, Fusarium fracticaudum, Phialophora cf. hyalina, and Morchella septimelata.</title>
        <authorList>
            <person name="Wingfield B.D."/>
            <person name="Bills G.F."/>
            <person name="Dong Y."/>
            <person name="Huang W."/>
            <person name="Nel W.J."/>
            <person name="Swalarsk-Parry B.S."/>
            <person name="Vaghefi N."/>
            <person name="Wilken P.M."/>
            <person name="An Z."/>
            <person name="de Beer Z.W."/>
            <person name="De Vos L."/>
            <person name="Chen L."/>
            <person name="Duong T.A."/>
            <person name="Gao Y."/>
            <person name="Hammerbacher A."/>
            <person name="Kikkert J.R."/>
            <person name="Li Y."/>
            <person name="Li H."/>
            <person name="Li K."/>
            <person name="Li Q."/>
            <person name="Liu X."/>
            <person name="Ma X."/>
            <person name="Naidoo K."/>
            <person name="Pethybridge S.J."/>
            <person name="Sun J."/>
            <person name="Steenkamp E.T."/>
            <person name="van der Nest M.A."/>
            <person name="van Wyk S."/>
            <person name="Wingfield M.J."/>
            <person name="Xiong C."/>
            <person name="Yue Q."/>
            <person name="Zhang X."/>
        </authorList>
    </citation>
    <scope>NUCLEOTIDE SEQUENCE [LARGE SCALE GENOMIC DNA]</scope>
    <source>
        <strain evidence="2 3">BP5796</strain>
    </source>
</reference>
<dbReference type="Proteomes" id="UP000256328">
    <property type="component" value="Unassembled WGS sequence"/>
</dbReference>
<comment type="caution">
    <text evidence="2">The sequence shown here is derived from an EMBL/GenBank/DDBJ whole genome shotgun (WGS) entry which is preliminary data.</text>
</comment>
<keyword evidence="3" id="KW-1185">Reference proteome</keyword>
<dbReference type="PANTHER" id="PTHR33112">
    <property type="entry name" value="DOMAIN PROTEIN, PUTATIVE-RELATED"/>
    <property type="match status" value="1"/>
</dbReference>
<dbReference type="EMBL" id="PDLN01000004">
    <property type="protein sequence ID" value="RDW87876.1"/>
    <property type="molecule type" value="Genomic_DNA"/>
</dbReference>
<evidence type="ECO:0000313" key="3">
    <source>
        <dbReference type="Proteomes" id="UP000256328"/>
    </source>
</evidence>
<sequence>MLCDRCQPIFEKPKFSKYTTFSFSKLAATSDFETHHPDFRSYEEAVHLKCLFCCRLRSILQAKAKLYLKDGNLDPAVDISSVTIEYRMAFETPRRTVVGFCSIVKFTKSGKGVREKVHQYMFLAEEQQPLTIHHEVSAWNGTDTSSMEIISNWVSGCLQKHPLCQRDKLPRQNRKLGRILDVGNTFDSPTIRLRSMEDLPEATTYMTLSHCWGGATIPVLTLDNYEQYRVSIKVEELPLTFRNALELTRHLRVQYLWIDSLCIIQDSADDWLEQAGLMDRIYQGSFCNIAATASPDPYGGLFSERDPALITPLRVQLKGVSPHNQDAFYDVGDDFSQEWMRQVALSPLAVRGWVVQERLLSPRVIHFAKKQLFWECAQMRTCEGSTVAGIDQSGFRHEMVDFKKWDPFSYDDLHVPSADPPPLGVEYVWSSVKALLGRDSRQFSRGVLTSDIEALEQAKKACFGEDTWTRTHPLLLYWANIIVTYGNAKLTQIDDRFIAIGGLAKILTLRTGVRYVAGHWLHQLPRQLLWTPKGMIAQSQSDKYIAPSWSWASQPVAPLSNMQLDRLLEDEGAMDLVKILGVEIEGARSEENPVGRLKSAELHIRGRLLPIQLDLTEWPKPLRKEGLVVPFFQPSVYDAPKAETFLVPLIFITGHKQVPVPVPNALLLEFLGQKGTYRRIGTARLSDIYDLRYTIPNLATIKTSDYEDAEFDTESGEETIFKAQAASKSIGHENNGRVPAGGLTPREEFHQVLMRSVSNPLLQSTLDKMVKHVSTKTSGKLLPQLTQYQALLDKHFVQSSNQKGIVLDKAMKEKIRVGSQKAFADSGLPDVHVEVTQGRNKLPEHDTKYRPKGSIAPMYYLNAIEDKDSTTYGDFVFKII</sequence>
<dbReference type="Pfam" id="PF06985">
    <property type="entry name" value="HET"/>
    <property type="match status" value="1"/>
</dbReference>
<dbReference type="InterPro" id="IPR010730">
    <property type="entry name" value="HET"/>
</dbReference>
<protein>
    <recommendedName>
        <fullName evidence="1">Heterokaryon incompatibility domain-containing protein</fullName>
    </recommendedName>
</protein>
<feature type="domain" description="Heterokaryon incompatibility" evidence="1">
    <location>
        <begin position="205"/>
        <end position="357"/>
    </location>
</feature>
<dbReference type="AlphaFoldDB" id="A0A3D8SNK8"/>
<evidence type="ECO:0000313" key="2">
    <source>
        <dbReference type="EMBL" id="RDW87876.1"/>
    </source>
</evidence>
<name>A0A3D8SNK8_9HELO</name>
<dbReference type="OrthoDB" id="5362512at2759"/>
<evidence type="ECO:0000259" key="1">
    <source>
        <dbReference type="Pfam" id="PF06985"/>
    </source>
</evidence>
<proteinExistence type="predicted"/>